<keyword evidence="4" id="KW-0560">Oxidoreductase</keyword>
<evidence type="ECO:0000256" key="3">
    <source>
        <dbReference type="ARBA" id="ARBA00022964"/>
    </source>
</evidence>
<dbReference type="Gene3D" id="2.60.120.590">
    <property type="entry name" value="Alpha-ketoglutarate-dependent dioxygenase AlkB-like"/>
    <property type="match status" value="1"/>
</dbReference>
<dbReference type="InterPro" id="IPR005123">
    <property type="entry name" value="Oxoglu/Fe-dep_dioxygenase_dom"/>
</dbReference>
<dbReference type="GO" id="GO:0008198">
    <property type="term" value="F:ferrous iron binding"/>
    <property type="evidence" value="ECO:0007669"/>
    <property type="project" value="TreeGrafter"/>
</dbReference>
<feature type="domain" description="Fe2OG dioxygenase" evidence="8">
    <location>
        <begin position="371"/>
        <end position="481"/>
    </location>
</feature>
<reference evidence="9" key="1">
    <citation type="journal article" date="2020" name="Plant Biotechnol. J.">
        <title>The pomegranate (Punica granatum L.) draft genome dissects genetic divergence between soft- and hard-seeded cultivars.</title>
        <authorList>
            <person name="Luo X."/>
            <person name="Li H."/>
            <person name="Wu Z."/>
            <person name="Yao W."/>
            <person name="Zhao P."/>
            <person name="Cao D."/>
            <person name="Yu H."/>
            <person name="Li K."/>
            <person name="Poudel K."/>
            <person name="Zhao D."/>
            <person name="Zhang F."/>
            <person name="Xia X."/>
            <person name="Chen L."/>
            <person name="Wang Q."/>
            <person name="Jing D."/>
            <person name="Cao S."/>
        </authorList>
    </citation>
    <scope>NUCLEOTIDE SEQUENCE [LARGE SCALE GENOMIC DNA]</scope>
    <source>
        <strain evidence="9">cv. Tunisia</strain>
    </source>
</reference>
<evidence type="ECO:0000256" key="5">
    <source>
        <dbReference type="ARBA" id="ARBA00023004"/>
    </source>
</evidence>
<feature type="compositionally biased region" description="Basic and acidic residues" evidence="7">
    <location>
        <begin position="172"/>
        <end position="186"/>
    </location>
</feature>
<accession>A0A6P8DYG4</accession>
<evidence type="ECO:0000259" key="8">
    <source>
        <dbReference type="PROSITE" id="PS51471"/>
    </source>
</evidence>
<sequence length="481" mass="52994">MNRGGKSGRWMRRLKGNTSGGISTAASDSVGGHGASFGSGDGGYAHSSNQCSAAKSIFGAPGCRRHLHLSSKSFASASSLNWKDGLRAGQSEPRRPHTPVKDIGLQQPQSRKKSVSKRDEEIFPFEGGGGSSSYVSVNRRKTRIDLRPRLEQNIMRDDGTTSKLDAANCTSQHDRHPADAYSETRGRNSHKREFKSRRQSIMGNPSTTSSGSPLGSNKVLPFDICLPQGRNLVLEDARMSERDRAEEILQTAKELGQVLRPGMVLLKKYIALREQVKIVKICRELGVGPGGFYQPSFPDGARMRLQMMCLGMNWDPITRAYEEKRPFDGSRPPDIPYSFRQLVERAIGDAHELVVEDMPLKNPRHILPTISPNICIVNFYTTSGRLGLHQDRDESRDSLGRGLPVVSLSVGDSAEFLYGDTRDVDEAKTVVLESGDVLIFGGNSRMIYHGISSIYANSAPKALQDEAGFRPGRLNLTFRQF</sequence>
<dbReference type="AlphaFoldDB" id="A0A6P8DYG4"/>
<dbReference type="OrthoDB" id="1536782at2759"/>
<feature type="binding site" evidence="6">
    <location>
        <position position="391"/>
    </location>
    <ligand>
        <name>Fe cation</name>
        <dbReference type="ChEBI" id="CHEBI:24875"/>
        <note>catalytic</note>
    </ligand>
</feature>
<dbReference type="InterPro" id="IPR027450">
    <property type="entry name" value="AlkB-like"/>
</dbReference>
<dbReference type="GO" id="GO:0035516">
    <property type="term" value="F:broad specificity oxidative DNA demethylase activity"/>
    <property type="evidence" value="ECO:0007669"/>
    <property type="project" value="TreeGrafter"/>
</dbReference>
<dbReference type="GeneID" id="116208819"/>
<feature type="compositionally biased region" description="Low complexity" evidence="7">
    <location>
        <begin position="204"/>
        <end position="214"/>
    </location>
</feature>
<gene>
    <name evidence="10" type="primary">LOC116208819</name>
</gene>
<comment type="similarity">
    <text evidence="1">Belongs to the alkB family.</text>
</comment>
<dbReference type="GO" id="GO:0005737">
    <property type="term" value="C:cytoplasm"/>
    <property type="evidence" value="ECO:0007669"/>
    <property type="project" value="TreeGrafter"/>
</dbReference>
<dbReference type="Proteomes" id="UP000515151">
    <property type="component" value="Chromosome 5"/>
</dbReference>
<keyword evidence="3" id="KW-0223">Dioxygenase</keyword>
<feature type="region of interest" description="Disordered" evidence="7">
    <location>
        <begin position="1"/>
        <end position="32"/>
    </location>
</feature>
<evidence type="ECO:0000313" key="10">
    <source>
        <dbReference type="RefSeq" id="XP_031398241.1"/>
    </source>
</evidence>
<evidence type="ECO:0000313" key="9">
    <source>
        <dbReference type="Proteomes" id="UP000515151"/>
    </source>
</evidence>
<evidence type="ECO:0000256" key="1">
    <source>
        <dbReference type="ARBA" id="ARBA00007879"/>
    </source>
</evidence>
<dbReference type="GO" id="GO:0035513">
    <property type="term" value="P:oxidative RNA demethylation"/>
    <property type="evidence" value="ECO:0007669"/>
    <property type="project" value="TreeGrafter"/>
</dbReference>
<feature type="binding site" evidence="6">
    <location>
        <position position="449"/>
    </location>
    <ligand>
        <name>Fe cation</name>
        <dbReference type="ChEBI" id="CHEBI:24875"/>
        <note>catalytic</note>
    </ligand>
</feature>
<keyword evidence="9" id="KW-1185">Reference proteome</keyword>
<evidence type="ECO:0000256" key="2">
    <source>
        <dbReference type="ARBA" id="ARBA00022723"/>
    </source>
</evidence>
<reference evidence="10" key="2">
    <citation type="submission" date="2025-08" db="UniProtKB">
        <authorList>
            <consortium name="RefSeq"/>
        </authorList>
    </citation>
    <scope>IDENTIFICATION</scope>
    <source>
        <tissue evidence="10">Leaf</tissue>
    </source>
</reference>
<dbReference type="InterPro" id="IPR037151">
    <property type="entry name" value="AlkB-like_sf"/>
</dbReference>
<dbReference type="InterPro" id="IPR004574">
    <property type="entry name" value="Alkb"/>
</dbReference>
<dbReference type="PROSITE" id="PS51471">
    <property type="entry name" value="FE2OG_OXY"/>
    <property type="match status" value="1"/>
</dbReference>
<dbReference type="Pfam" id="PF13532">
    <property type="entry name" value="2OG-FeII_Oxy_2"/>
    <property type="match status" value="1"/>
</dbReference>
<feature type="compositionally biased region" description="Basic residues" evidence="7">
    <location>
        <begin position="187"/>
        <end position="198"/>
    </location>
</feature>
<protein>
    <submittedName>
        <fullName evidence="10">Uncharacterized protein LOC116208819</fullName>
    </submittedName>
</protein>
<keyword evidence="2 6" id="KW-0479">Metal-binding</keyword>
<name>A0A6P8DYG4_PUNGR</name>
<dbReference type="RefSeq" id="XP_031398241.1">
    <property type="nucleotide sequence ID" value="XM_031542381.1"/>
</dbReference>
<evidence type="ECO:0000256" key="4">
    <source>
        <dbReference type="ARBA" id="ARBA00023002"/>
    </source>
</evidence>
<proteinExistence type="inferred from homology"/>
<evidence type="ECO:0000256" key="7">
    <source>
        <dbReference type="SAM" id="MobiDB-lite"/>
    </source>
</evidence>
<dbReference type="PANTHER" id="PTHR16557">
    <property type="entry name" value="ALKYLATED DNA REPAIR PROTEIN ALKB-RELATED"/>
    <property type="match status" value="1"/>
</dbReference>
<feature type="region of interest" description="Disordered" evidence="7">
    <location>
        <begin position="85"/>
        <end position="134"/>
    </location>
</feature>
<dbReference type="SUPFAM" id="SSF51197">
    <property type="entry name" value="Clavaminate synthase-like"/>
    <property type="match status" value="1"/>
</dbReference>
<keyword evidence="5 6" id="KW-0408">Iron</keyword>
<feature type="region of interest" description="Disordered" evidence="7">
    <location>
        <begin position="158"/>
        <end position="214"/>
    </location>
</feature>
<dbReference type="PANTHER" id="PTHR16557:SF10">
    <property type="entry name" value="2-OXOGLUTARATE-DEPENDENT DIOXYGENASE FAMILY PROTEIN"/>
    <property type="match status" value="1"/>
</dbReference>
<feature type="binding site" evidence="6">
    <location>
        <position position="389"/>
    </location>
    <ligand>
        <name>Fe cation</name>
        <dbReference type="ChEBI" id="CHEBI:24875"/>
        <note>catalytic</note>
    </ligand>
</feature>
<comment type="cofactor">
    <cofactor evidence="6">
        <name>Fe(2+)</name>
        <dbReference type="ChEBI" id="CHEBI:29033"/>
    </cofactor>
    <text evidence="6">Binds 1 Fe(2+) ion per subunit.</text>
</comment>
<dbReference type="GO" id="GO:0035515">
    <property type="term" value="F:oxidative RNA demethylase activity"/>
    <property type="evidence" value="ECO:0007669"/>
    <property type="project" value="TreeGrafter"/>
</dbReference>
<organism evidence="9 10">
    <name type="scientific">Punica granatum</name>
    <name type="common">Pomegranate</name>
    <dbReference type="NCBI Taxonomy" id="22663"/>
    <lineage>
        <taxon>Eukaryota</taxon>
        <taxon>Viridiplantae</taxon>
        <taxon>Streptophyta</taxon>
        <taxon>Embryophyta</taxon>
        <taxon>Tracheophyta</taxon>
        <taxon>Spermatophyta</taxon>
        <taxon>Magnoliopsida</taxon>
        <taxon>eudicotyledons</taxon>
        <taxon>Gunneridae</taxon>
        <taxon>Pentapetalae</taxon>
        <taxon>rosids</taxon>
        <taxon>malvids</taxon>
        <taxon>Myrtales</taxon>
        <taxon>Lythraceae</taxon>
        <taxon>Punica</taxon>
    </lineage>
</organism>
<evidence type="ECO:0000256" key="6">
    <source>
        <dbReference type="PIRSR" id="PIRSR604574-2"/>
    </source>
</evidence>
<feature type="compositionally biased region" description="Polar residues" evidence="7">
    <location>
        <begin position="16"/>
        <end position="27"/>
    </location>
</feature>